<feature type="compositionally biased region" description="Low complexity" evidence="1">
    <location>
        <begin position="118"/>
        <end position="127"/>
    </location>
</feature>
<feature type="region of interest" description="Disordered" evidence="1">
    <location>
        <begin position="1"/>
        <end position="146"/>
    </location>
</feature>
<sequence length="146" mass="16488">DRCPDGPRRNGQRHRPCLADGDGSLRPGRGLRPLPGDLRRRRRRLRHPNGDRGRPRRPRTRPVAPHLGPHPWLHLSDRRTKLRPLRRRTVARLPLDLRGPRTRRRLAPPPRPDDRRPGAAGWALAGRPHPPFGGAGPGGAATRIRV</sequence>
<gene>
    <name evidence="2" type="ORF">AVDCRST_MAG73-2742</name>
</gene>
<proteinExistence type="predicted"/>
<evidence type="ECO:0000313" key="2">
    <source>
        <dbReference type="EMBL" id="CAA9549396.1"/>
    </source>
</evidence>
<organism evidence="2">
    <name type="scientific">uncultured Thermomicrobiales bacterium</name>
    <dbReference type="NCBI Taxonomy" id="1645740"/>
    <lineage>
        <taxon>Bacteria</taxon>
        <taxon>Pseudomonadati</taxon>
        <taxon>Thermomicrobiota</taxon>
        <taxon>Thermomicrobia</taxon>
        <taxon>Thermomicrobiales</taxon>
        <taxon>environmental samples</taxon>
    </lineage>
</organism>
<feature type="non-terminal residue" evidence="2">
    <location>
        <position position="1"/>
    </location>
</feature>
<reference evidence="2" key="1">
    <citation type="submission" date="2020-02" db="EMBL/GenBank/DDBJ databases">
        <authorList>
            <person name="Meier V. D."/>
        </authorList>
    </citation>
    <scope>NUCLEOTIDE SEQUENCE</scope>
    <source>
        <strain evidence="2">AVDCRST_MAG73</strain>
    </source>
</reference>
<accession>A0A6J4UFI3</accession>
<dbReference type="EMBL" id="CADCWE010000179">
    <property type="protein sequence ID" value="CAA9549396.1"/>
    <property type="molecule type" value="Genomic_DNA"/>
</dbReference>
<feature type="compositionally biased region" description="Basic residues" evidence="1">
    <location>
        <begin position="80"/>
        <end position="90"/>
    </location>
</feature>
<feature type="non-terminal residue" evidence="2">
    <location>
        <position position="146"/>
    </location>
</feature>
<feature type="compositionally biased region" description="Low complexity" evidence="1">
    <location>
        <begin position="20"/>
        <end position="36"/>
    </location>
</feature>
<name>A0A6J4UFI3_9BACT</name>
<dbReference type="AlphaFoldDB" id="A0A6J4UFI3"/>
<protein>
    <submittedName>
        <fullName evidence="2">Uncharacterized protein</fullName>
    </submittedName>
</protein>
<evidence type="ECO:0000256" key="1">
    <source>
        <dbReference type="SAM" id="MobiDB-lite"/>
    </source>
</evidence>